<dbReference type="EMBL" id="MU839000">
    <property type="protein sequence ID" value="KAK1770379.1"/>
    <property type="molecule type" value="Genomic_DNA"/>
</dbReference>
<keyword evidence="2" id="KW-1133">Transmembrane helix</keyword>
<evidence type="ECO:0000313" key="4">
    <source>
        <dbReference type="Proteomes" id="UP001244011"/>
    </source>
</evidence>
<feature type="compositionally biased region" description="Basic and acidic residues" evidence="1">
    <location>
        <begin position="296"/>
        <end position="316"/>
    </location>
</feature>
<feature type="compositionally biased region" description="Polar residues" evidence="1">
    <location>
        <begin position="135"/>
        <end position="149"/>
    </location>
</feature>
<name>A0AAJ0C572_9PEZI</name>
<feature type="region of interest" description="Disordered" evidence="1">
    <location>
        <begin position="108"/>
        <end position="423"/>
    </location>
</feature>
<feature type="compositionally biased region" description="Low complexity" evidence="1">
    <location>
        <begin position="243"/>
        <end position="261"/>
    </location>
</feature>
<keyword evidence="4" id="KW-1185">Reference proteome</keyword>
<sequence length="423" mass="45642">MAPAIITTLRNLVTTDSDVSALGPLAARSLLLGRDGDDKGNADDPPSGVIDPHSINNKIMFSLFGLIGVAFVVTGIWFFFWAKNGGFYFHEKDWDDYKSTVLRRRGPNGTILSGATESTDLGGGSVYKDVDDGSTEVSGSTGGLTNITGGVSDFAGRERKRKRREQKEREKERRREERSREKEERKRGGGSRKVGADGVLVDDEAEAEAKEHLRSYRHERPARVGGLNKESEGSAWDGSTNPSHSTASGSGAGTESTVTTELISNRERTPTSTPTGTPTKRQGGGIRKVYSTADKTASREAERVRAEARRLQERGRAAAGAAPSSSRRDFSWQRADDMGLRRIEEGASSVTGGGGSSRGDQESHVPGGWVGSDVGTNSEAGTKVYRHSVHVPGTATSDFAYAEEKRKRRNGAGHRRARDDDGR</sequence>
<feature type="compositionally biased region" description="Basic and acidic residues" evidence="1">
    <location>
        <begin position="207"/>
        <end position="222"/>
    </location>
</feature>
<feature type="compositionally biased region" description="Basic and acidic residues" evidence="1">
    <location>
        <begin position="326"/>
        <end position="345"/>
    </location>
</feature>
<feature type="transmembrane region" description="Helical" evidence="2">
    <location>
        <begin position="59"/>
        <end position="82"/>
    </location>
</feature>
<feature type="compositionally biased region" description="Polar residues" evidence="1">
    <location>
        <begin position="110"/>
        <end position="119"/>
    </location>
</feature>
<feature type="compositionally biased region" description="Basic and acidic residues" evidence="1">
    <location>
        <begin position="165"/>
        <end position="187"/>
    </location>
</feature>
<feature type="compositionally biased region" description="Basic residues" evidence="1">
    <location>
        <begin position="406"/>
        <end position="416"/>
    </location>
</feature>
<feature type="compositionally biased region" description="Low complexity" evidence="1">
    <location>
        <begin position="270"/>
        <end position="279"/>
    </location>
</feature>
<keyword evidence="2" id="KW-0812">Transmembrane</keyword>
<evidence type="ECO:0000256" key="2">
    <source>
        <dbReference type="SAM" id="Phobius"/>
    </source>
</evidence>
<accession>A0AAJ0C572</accession>
<evidence type="ECO:0000313" key="3">
    <source>
        <dbReference type="EMBL" id="KAK1770379.1"/>
    </source>
</evidence>
<keyword evidence="2" id="KW-0472">Membrane</keyword>
<comment type="caution">
    <text evidence="3">The sequence shown here is derived from an EMBL/GenBank/DDBJ whole genome shotgun (WGS) entry which is preliminary data.</text>
</comment>
<evidence type="ECO:0000256" key="1">
    <source>
        <dbReference type="SAM" id="MobiDB-lite"/>
    </source>
</evidence>
<reference evidence="3" key="1">
    <citation type="submission" date="2023-06" db="EMBL/GenBank/DDBJ databases">
        <title>Genome-scale phylogeny and comparative genomics of the fungal order Sordariales.</title>
        <authorList>
            <consortium name="Lawrence Berkeley National Laboratory"/>
            <person name="Hensen N."/>
            <person name="Bonometti L."/>
            <person name="Westerberg I."/>
            <person name="Brannstrom I.O."/>
            <person name="Guillou S."/>
            <person name="Cros-Aarteil S."/>
            <person name="Calhoun S."/>
            <person name="Haridas S."/>
            <person name="Kuo A."/>
            <person name="Mondo S."/>
            <person name="Pangilinan J."/>
            <person name="Riley R."/>
            <person name="Labutti K."/>
            <person name="Andreopoulos B."/>
            <person name="Lipzen A."/>
            <person name="Chen C."/>
            <person name="Yanf M."/>
            <person name="Daum C."/>
            <person name="Ng V."/>
            <person name="Clum A."/>
            <person name="Steindorff A."/>
            <person name="Ohm R."/>
            <person name="Martin F."/>
            <person name="Silar P."/>
            <person name="Natvig D."/>
            <person name="Lalanne C."/>
            <person name="Gautier V."/>
            <person name="Ament-Velasquez S.L."/>
            <person name="Kruys A."/>
            <person name="Hutchinson M.I."/>
            <person name="Powell A.J."/>
            <person name="Barry K."/>
            <person name="Miller A.N."/>
            <person name="Grigoriev I.V."/>
            <person name="Debuchy R."/>
            <person name="Gladieux P."/>
            <person name="Thoren M.H."/>
            <person name="Johannesson H."/>
        </authorList>
    </citation>
    <scope>NUCLEOTIDE SEQUENCE</scope>
    <source>
        <strain evidence="3">8032-3</strain>
    </source>
</reference>
<dbReference type="RefSeq" id="XP_060286592.1">
    <property type="nucleotide sequence ID" value="XM_060423132.1"/>
</dbReference>
<dbReference type="Proteomes" id="UP001244011">
    <property type="component" value="Unassembled WGS sequence"/>
</dbReference>
<proteinExistence type="predicted"/>
<gene>
    <name evidence="3" type="ORF">QBC33DRAFT_265235</name>
</gene>
<dbReference type="GeneID" id="85306319"/>
<organism evidence="3 4">
    <name type="scientific">Phialemonium atrogriseum</name>
    <dbReference type="NCBI Taxonomy" id="1093897"/>
    <lineage>
        <taxon>Eukaryota</taxon>
        <taxon>Fungi</taxon>
        <taxon>Dikarya</taxon>
        <taxon>Ascomycota</taxon>
        <taxon>Pezizomycotina</taxon>
        <taxon>Sordariomycetes</taxon>
        <taxon>Sordariomycetidae</taxon>
        <taxon>Cephalothecales</taxon>
        <taxon>Cephalothecaceae</taxon>
        <taxon>Phialemonium</taxon>
    </lineage>
</organism>
<evidence type="ECO:0008006" key="5">
    <source>
        <dbReference type="Google" id="ProtNLM"/>
    </source>
</evidence>
<protein>
    <recommendedName>
        <fullName evidence="5">Endosomal spry domain-containing protein</fullName>
    </recommendedName>
</protein>
<dbReference type="AlphaFoldDB" id="A0AAJ0C572"/>